<dbReference type="HOGENOM" id="CLU_009583_0_0_9"/>
<protein>
    <submittedName>
        <fullName evidence="2">Glycosyltransferase, group 1 family protein</fullName>
        <ecNumber evidence="2">2.4.-.-</ecNumber>
    </submittedName>
</protein>
<keyword evidence="2" id="KW-0808">Transferase</keyword>
<dbReference type="Gene3D" id="3.40.50.2000">
    <property type="entry name" value="Glycogen Phosphorylase B"/>
    <property type="match status" value="2"/>
</dbReference>
<dbReference type="EC" id="2.4.-.-" evidence="2"/>
<dbReference type="SUPFAM" id="SSF53756">
    <property type="entry name" value="UDP-Glycosyltransferase/glycogen phosphorylase"/>
    <property type="match status" value="1"/>
</dbReference>
<evidence type="ECO:0000259" key="1">
    <source>
        <dbReference type="Pfam" id="PF00534"/>
    </source>
</evidence>
<feature type="domain" description="Glycosyl transferase family 1" evidence="1">
    <location>
        <begin position="200"/>
        <end position="364"/>
    </location>
</feature>
<dbReference type="GeneID" id="78278039"/>
<proteinExistence type="predicted"/>
<evidence type="ECO:0000313" key="2">
    <source>
        <dbReference type="EMBL" id="EEW97465.1"/>
    </source>
</evidence>
<accession>C9LPH9</accession>
<dbReference type="PANTHER" id="PTHR12526:SF630">
    <property type="entry name" value="GLYCOSYLTRANSFERASE"/>
    <property type="match status" value="1"/>
</dbReference>
<evidence type="ECO:0000313" key="3">
    <source>
        <dbReference type="Proteomes" id="UP000004736"/>
    </source>
</evidence>
<dbReference type="InterPro" id="IPR001296">
    <property type="entry name" value="Glyco_trans_1"/>
</dbReference>
<organism evidence="2 3">
    <name type="scientific">Dialister invisus DSM 15470</name>
    <dbReference type="NCBI Taxonomy" id="592028"/>
    <lineage>
        <taxon>Bacteria</taxon>
        <taxon>Bacillati</taxon>
        <taxon>Bacillota</taxon>
        <taxon>Negativicutes</taxon>
        <taxon>Veillonellales</taxon>
        <taxon>Veillonellaceae</taxon>
        <taxon>Dialister</taxon>
    </lineage>
</organism>
<gene>
    <name evidence="2" type="ORF">GCWU000321_01459</name>
</gene>
<dbReference type="eggNOG" id="COG0438">
    <property type="taxonomic scope" value="Bacteria"/>
</dbReference>
<dbReference type="GO" id="GO:0016757">
    <property type="term" value="F:glycosyltransferase activity"/>
    <property type="evidence" value="ECO:0007669"/>
    <property type="project" value="UniProtKB-KW"/>
</dbReference>
<reference evidence="2" key="1">
    <citation type="submission" date="2009-09" db="EMBL/GenBank/DDBJ databases">
        <authorList>
            <person name="Weinstock G."/>
            <person name="Sodergren E."/>
            <person name="Clifton S."/>
            <person name="Fulton L."/>
            <person name="Fulton B."/>
            <person name="Courtney L."/>
            <person name="Fronick C."/>
            <person name="Harrison M."/>
            <person name="Strong C."/>
            <person name="Farmer C."/>
            <person name="Delahaunty K."/>
            <person name="Markovic C."/>
            <person name="Hall O."/>
            <person name="Minx P."/>
            <person name="Tomlinson C."/>
            <person name="Mitreva M."/>
            <person name="Nelson J."/>
            <person name="Hou S."/>
            <person name="Wollam A."/>
            <person name="Pepin K.H."/>
            <person name="Johnson M."/>
            <person name="Bhonagiri V."/>
            <person name="Nash W.E."/>
            <person name="Warren W."/>
            <person name="Chinwalla A."/>
            <person name="Mardis E.R."/>
            <person name="Wilson R.K."/>
        </authorList>
    </citation>
    <scope>NUCLEOTIDE SEQUENCE [LARGE SCALE GENOMIC DNA]</scope>
    <source>
        <strain evidence="2">DSM 15470</strain>
    </source>
</reference>
<dbReference type="AlphaFoldDB" id="C9LPH9"/>
<sequence>MNIAILCFGISTIANPAGTEKVFVEMSNAFAVRGANVYAVWNDEPGVAPYFPFEGRVHQVNLALGKIKVPGKYKIIREIAKGLHLDISNRVDAYKTNQLGKALNEKIDVSLLDIIICYEFNSIMVANRLADGKIPVVAMCHNSVEDQIASLTPLQRREADKVSIYQVLLPSFVLEARKYLSTKICTIPNAVPQISDSQVADLSSPKDSYTIVMLGRIEGYQKRPFITVKAFLMLAHEFPKWQLHLYGPVTDEEYMEKIQEYCREHDHGHQVKYMGVTKEAVSVLRNADILAFPSAFEGFSLSLTEANAAGLPAIGFAEAPSVNELIQDGVTGYLAADEKDFTHKLQLLMSDQQERVRMGQNAHKAMKAYAPDIVWGKWEQLLTDLTHKRFTE</sequence>
<keyword evidence="3" id="KW-1185">Reference proteome</keyword>
<dbReference type="Pfam" id="PF00534">
    <property type="entry name" value="Glycos_transf_1"/>
    <property type="match status" value="1"/>
</dbReference>
<dbReference type="Proteomes" id="UP000004736">
    <property type="component" value="Unassembled WGS sequence"/>
</dbReference>
<dbReference type="OrthoDB" id="267399at2"/>
<dbReference type="RefSeq" id="WP_007070397.1">
    <property type="nucleotide sequence ID" value="NZ_GG698602.1"/>
</dbReference>
<dbReference type="PANTHER" id="PTHR12526">
    <property type="entry name" value="GLYCOSYLTRANSFERASE"/>
    <property type="match status" value="1"/>
</dbReference>
<keyword evidence="2" id="KW-0328">Glycosyltransferase</keyword>
<comment type="caution">
    <text evidence="2">The sequence shown here is derived from an EMBL/GenBank/DDBJ whole genome shotgun (WGS) entry which is preliminary data.</text>
</comment>
<dbReference type="STRING" id="592028.GCWU000321_01459"/>
<dbReference type="EMBL" id="ACIM02000001">
    <property type="protein sequence ID" value="EEW97465.1"/>
    <property type="molecule type" value="Genomic_DNA"/>
</dbReference>
<name>C9LPH9_9FIRM</name>